<dbReference type="GO" id="GO:0006629">
    <property type="term" value="P:lipid metabolic process"/>
    <property type="evidence" value="ECO:0007669"/>
    <property type="project" value="InterPro"/>
</dbReference>
<organism evidence="1 2">
    <name type="scientific">Ostreobium quekettii</name>
    <dbReference type="NCBI Taxonomy" id="121088"/>
    <lineage>
        <taxon>Eukaryota</taxon>
        <taxon>Viridiplantae</taxon>
        <taxon>Chlorophyta</taxon>
        <taxon>core chlorophytes</taxon>
        <taxon>Ulvophyceae</taxon>
        <taxon>TCBD clade</taxon>
        <taxon>Bryopsidales</taxon>
        <taxon>Ostreobineae</taxon>
        <taxon>Ostreobiaceae</taxon>
        <taxon>Ostreobium</taxon>
    </lineage>
</organism>
<reference evidence="1" key="1">
    <citation type="submission" date="2020-12" db="EMBL/GenBank/DDBJ databases">
        <authorList>
            <person name="Iha C."/>
        </authorList>
    </citation>
    <scope>NUCLEOTIDE SEQUENCE</scope>
</reference>
<name>A0A8S1IJM3_9CHLO</name>
<dbReference type="GO" id="GO:0008081">
    <property type="term" value="F:phosphoric diester hydrolase activity"/>
    <property type="evidence" value="ECO:0007669"/>
    <property type="project" value="InterPro"/>
</dbReference>
<protein>
    <submittedName>
        <fullName evidence="1">Uncharacterized protein</fullName>
    </submittedName>
</protein>
<comment type="caution">
    <text evidence="1">The sequence shown here is derived from an EMBL/GenBank/DDBJ whole genome shotgun (WGS) entry which is preliminary data.</text>
</comment>
<dbReference type="EMBL" id="CAJHUC010000144">
    <property type="protein sequence ID" value="CAD7694747.1"/>
    <property type="molecule type" value="Genomic_DNA"/>
</dbReference>
<evidence type="ECO:0000313" key="1">
    <source>
        <dbReference type="EMBL" id="CAD7694747.1"/>
    </source>
</evidence>
<accession>A0A8S1IJM3</accession>
<dbReference type="InterPro" id="IPR017946">
    <property type="entry name" value="PLC-like_Pdiesterase_TIM-brl"/>
</dbReference>
<keyword evidence="2" id="KW-1185">Reference proteome</keyword>
<gene>
    <name evidence="1" type="ORF">OSTQU699_LOCUS110</name>
</gene>
<dbReference type="Proteomes" id="UP000708148">
    <property type="component" value="Unassembled WGS sequence"/>
</dbReference>
<proteinExistence type="predicted"/>
<evidence type="ECO:0000313" key="2">
    <source>
        <dbReference type="Proteomes" id="UP000708148"/>
    </source>
</evidence>
<dbReference type="Gene3D" id="3.20.20.190">
    <property type="entry name" value="Phosphatidylinositol (PI) phosphodiesterase"/>
    <property type="match status" value="1"/>
</dbReference>
<sequence>RYYNDSRKVGELTWEEVSQLKATPGGESPLRLTDYLAACKGRLRIMLDIKGEKQKLPREYLQQIEDAMRQHHQLSQAYMIGVEEAKQHFRGKLRMSRGFDDIVAARERGEDVASLYFYFPRGRTFTSEDIKAALRLGVPVVPSVNTFHYPAAERMQQSRVDIERMLKGGITEFQIDSVFDQWLLKLPAD</sequence>
<dbReference type="AlphaFoldDB" id="A0A8S1IJM3"/>
<dbReference type="SUPFAM" id="SSF51695">
    <property type="entry name" value="PLC-like phosphodiesterases"/>
    <property type="match status" value="1"/>
</dbReference>
<feature type="non-terminal residue" evidence="1">
    <location>
        <position position="1"/>
    </location>
</feature>